<evidence type="ECO:0000313" key="7">
    <source>
        <dbReference type="Proteomes" id="UP000030008"/>
    </source>
</evidence>
<dbReference type="GeneID" id="88859407"/>
<feature type="signal peptide" evidence="3">
    <location>
        <begin position="1"/>
        <end position="29"/>
    </location>
</feature>
<keyword evidence="3" id="KW-0732">Signal</keyword>
<feature type="region of interest" description="Disordered" evidence="1">
    <location>
        <begin position="31"/>
        <end position="77"/>
    </location>
</feature>
<protein>
    <submittedName>
        <fullName evidence="5">Cell surface protein</fullName>
    </submittedName>
    <submittedName>
        <fullName evidence="6">DUF4366 domain-containing protein</fullName>
    </submittedName>
</protein>
<comment type="caution">
    <text evidence="5">The sequence shown here is derived from an EMBL/GenBank/DDBJ whole genome shotgun (WGS) entry which is preliminary data.</text>
</comment>
<reference evidence="5 7" key="1">
    <citation type="submission" date="2014-08" db="EMBL/GenBank/DDBJ databases">
        <title>Clostridium innocuum, an unnegligible vancomycin-resistant pathogen causing extra-intestinal infections.</title>
        <authorList>
            <person name="Feng Y."/>
            <person name="Chiu C.-H."/>
        </authorList>
    </citation>
    <scope>NUCLEOTIDE SEQUENCE [LARGE SCALE GENOMIC DNA]</scope>
    <source>
        <strain evidence="5 7">AN88</strain>
    </source>
</reference>
<organism evidence="5 7">
    <name type="scientific">Clostridium innocuum</name>
    <dbReference type="NCBI Taxonomy" id="1522"/>
    <lineage>
        <taxon>Bacteria</taxon>
        <taxon>Bacillati</taxon>
        <taxon>Bacillota</taxon>
        <taxon>Clostridia</taxon>
        <taxon>Eubacteriales</taxon>
        <taxon>Clostridiaceae</taxon>
        <taxon>Clostridium</taxon>
    </lineage>
</organism>
<dbReference type="AlphaFoldDB" id="A0A099I9P7"/>
<dbReference type="InterPro" id="IPR025376">
    <property type="entry name" value="CD1107-like_dom"/>
</dbReference>
<dbReference type="EMBL" id="JAKTMA010000038">
    <property type="protein sequence ID" value="MCR0234705.1"/>
    <property type="molecule type" value="Genomic_DNA"/>
</dbReference>
<feature type="chain" id="PRO_5001947344" evidence="3">
    <location>
        <begin position="30"/>
        <end position="249"/>
    </location>
</feature>
<evidence type="ECO:0000313" key="6">
    <source>
        <dbReference type="EMBL" id="MCR0234705.1"/>
    </source>
</evidence>
<dbReference type="Proteomes" id="UP001203972">
    <property type="component" value="Unassembled WGS sequence"/>
</dbReference>
<feature type="transmembrane region" description="Helical" evidence="2">
    <location>
        <begin position="186"/>
        <end position="206"/>
    </location>
</feature>
<name>A0A099I9P7_CLOIN</name>
<evidence type="ECO:0000256" key="1">
    <source>
        <dbReference type="SAM" id="MobiDB-lite"/>
    </source>
</evidence>
<dbReference type="Pfam" id="PF14283">
    <property type="entry name" value="CD1107-like"/>
    <property type="match status" value="1"/>
</dbReference>
<proteinExistence type="predicted"/>
<reference evidence="6" key="2">
    <citation type="journal article" date="2022" name="Clin. Infect. Dis.">
        <title>Association between Clostridium innocuum and antibiotic-associated diarrhea in adults and children: A cross-sectional study and comparative genomics analysis.</title>
        <authorList>
            <person name="Cherny K.E."/>
            <person name="Muscat E.B."/>
            <person name="Balaji A."/>
            <person name="Mukherjee J."/>
            <person name="Ozer E.A."/>
            <person name="Angarone M.P."/>
            <person name="Hauser A.R."/>
            <person name="Sichel J.S."/>
            <person name="Amponsah E."/>
            <person name="Kociolek L.K."/>
        </authorList>
    </citation>
    <scope>NUCLEOTIDE SEQUENCE</scope>
    <source>
        <strain evidence="6">NU1-AC-029v</strain>
    </source>
</reference>
<gene>
    <name evidence="5" type="ORF">CIAN88_06545</name>
    <name evidence="6" type="ORF">MKC95_18215</name>
</gene>
<feature type="domain" description="Mobile element protein CD1107-like" evidence="4">
    <location>
        <begin position="64"/>
        <end position="213"/>
    </location>
</feature>
<keyword evidence="2" id="KW-0812">Transmembrane</keyword>
<dbReference type="Proteomes" id="UP000030008">
    <property type="component" value="Unassembled WGS sequence"/>
</dbReference>
<feature type="region of interest" description="Disordered" evidence="1">
    <location>
        <begin position="214"/>
        <end position="249"/>
    </location>
</feature>
<dbReference type="RefSeq" id="WP_002584964.1">
    <property type="nucleotide sequence ID" value="NZ_CABKQS010000001.1"/>
</dbReference>
<keyword evidence="2" id="KW-0472">Membrane</keyword>
<accession>A0A099I9P7</accession>
<feature type="compositionally biased region" description="Low complexity" evidence="1">
    <location>
        <begin position="38"/>
        <end position="49"/>
    </location>
</feature>
<feature type="compositionally biased region" description="Acidic residues" evidence="1">
    <location>
        <begin position="223"/>
        <end position="249"/>
    </location>
</feature>
<keyword evidence="2" id="KW-1133">Transmembrane helix</keyword>
<evidence type="ECO:0000256" key="2">
    <source>
        <dbReference type="SAM" id="Phobius"/>
    </source>
</evidence>
<dbReference type="EMBL" id="JQIF01000027">
    <property type="protein sequence ID" value="KGJ53902.1"/>
    <property type="molecule type" value="Genomic_DNA"/>
</dbReference>
<evidence type="ECO:0000256" key="3">
    <source>
        <dbReference type="SAM" id="SignalP"/>
    </source>
</evidence>
<evidence type="ECO:0000313" key="5">
    <source>
        <dbReference type="EMBL" id="KGJ53902.1"/>
    </source>
</evidence>
<sequence length="249" mass="26600">MKNKKIIRKFTVLLAALVIMCGFSVTAYAGGGDESDDTPTPVTEETPAPETEPEETTGGYEPQPLTPDGNMSLVDDITGEASGDKQFITVVTKSGNYFYIIIDRAEDGENTVHFLNQVDEADLTALMEDGQTEAPVCSCTDKCVAGSVNTACPVCSVNMSECAGVEAEPEPEETEQPPEEEKGGGMGILLVVLLVAAAGGGAFYYFKILKPKKDAAKGSSSLDDLDFDEDDEETEVVETEQTEQEDDNL</sequence>
<evidence type="ECO:0000259" key="4">
    <source>
        <dbReference type="Pfam" id="PF14283"/>
    </source>
</evidence>